<name>A0A3R8L0M5_9FIRM</name>
<dbReference type="Proteomes" id="UP000274920">
    <property type="component" value="Unassembled WGS sequence"/>
</dbReference>
<keyword evidence="2" id="KW-1185">Reference proteome</keyword>
<accession>A0A3R8L0M5</accession>
<dbReference type="AlphaFoldDB" id="A0A3R8L0M5"/>
<gene>
    <name evidence="1" type="ORF">EBB54_14515</name>
</gene>
<dbReference type="EMBL" id="RHJS01000002">
    <property type="protein sequence ID" value="RRK32437.1"/>
    <property type="molecule type" value="Genomic_DNA"/>
</dbReference>
<evidence type="ECO:0000313" key="2">
    <source>
        <dbReference type="Proteomes" id="UP000274920"/>
    </source>
</evidence>
<organism evidence="1 2">
    <name type="scientific">Schaedlerella arabinosiphila</name>
    <dbReference type="NCBI Taxonomy" id="2044587"/>
    <lineage>
        <taxon>Bacteria</taxon>
        <taxon>Bacillati</taxon>
        <taxon>Bacillota</taxon>
        <taxon>Clostridia</taxon>
        <taxon>Lachnospirales</taxon>
        <taxon>Lachnospiraceae</taxon>
        <taxon>Schaedlerella</taxon>
    </lineage>
</organism>
<protein>
    <submittedName>
        <fullName evidence="1">Uncharacterized protein</fullName>
    </submittedName>
</protein>
<proteinExistence type="predicted"/>
<reference evidence="1" key="1">
    <citation type="submission" date="2018-10" db="EMBL/GenBank/DDBJ databases">
        <title>Schaedlerella arabinophila gen. nov. sp. nov., isolated from the mouse intestinal tract and comparative analysis with the genome of the closely related altered Schaedler flora strain ASF502.</title>
        <authorList>
            <person name="Miyake S."/>
            <person name="Soh M."/>
            <person name="Seedorf H."/>
        </authorList>
    </citation>
    <scope>NUCLEOTIDE SEQUENCE [LARGE SCALE GENOMIC DNA]</scope>
    <source>
        <strain evidence="1">DSM 106076</strain>
    </source>
</reference>
<sequence>MQCSNLSICEIMIAVFILSDAYWNDPAVKLNFASRFEMDFEIRIAVLENQGKVLNFRGWYL</sequence>
<comment type="caution">
    <text evidence="1">The sequence shown here is derived from an EMBL/GenBank/DDBJ whole genome shotgun (WGS) entry which is preliminary data.</text>
</comment>
<evidence type="ECO:0000313" key="1">
    <source>
        <dbReference type="EMBL" id="RRK32437.1"/>
    </source>
</evidence>